<protein>
    <submittedName>
        <fullName evidence="2">Uncharacterized protein</fullName>
    </submittedName>
</protein>
<keyword evidence="3" id="KW-1185">Reference proteome</keyword>
<gene>
    <name evidence="2" type="ORF">L873DRAFT_1353744</name>
</gene>
<dbReference type="Proteomes" id="UP000276215">
    <property type="component" value="Unassembled WGS sequence"/>
</dbReference>
<dbReference type="AlphaFoldDB" id="A0A3N4K2A4"/>
<evidence type="ECO:0000313" key="3">
    <source>
        <dbReference type="Proteomes" id="UP000276215"/>
    </source>
</evidence>
<reference evidence="2 3" key="1">
    <citation type="journal article" date="2018" name="Nat. Ecol. Evol.">
        <title>Pezizomycetes genomes reveal the molecular basis of ectomycorrhizal truffle lifestyle.</title>
        <authorList>
            <person name="Murat C."/>
            <person name="Payen T."/>
            <person name="Noel B."/>
            <person name="Kuo A."/>
            <person name="Morin E."/>
            <person name="Chen J."/>
            <person name="Kohler A."/>
            <person name="Krizsan K."/>
            <person name="Balestrini R."/>
            <person name="Da Silva C."/>
            <person name="Montanini B."/>
            <person name="Hainaut M."/>
            <person name="Levati E."/>
            <person name="Barry K.W."/>
            <person name="Belfiori B."/>
            <person name="Cichocki N."/>
            <person name="Clum A."/>
            <person name="Dockter R.B."/>
            <person name="Fauchery L."/>
            <person name="Guy J."/>
            <person name="Iotti M."/>
            <person name="Le Tacon F."/>
            <person name="Lindquist E.A."/>
            <person name="Lipzen A."/>
            <person name="Malagnac F."/>
            <person name="Mello A."/>
            <person name="Molinier V."/>
            <person name="Miyauchi S."/>
            <person name="Poulain J."/>
            <person name="Riccioni C."/>
            <person name="Rubini A."/>
            <person name="Sitrit Y."/>
            <person name="Splivallo R."/>
            <person name="Traeger S."/>
            <person name="Wang M."/>
            <person name="Zifcakova L."/>
            <person name="Wipf D."/>
            <person name="Zambonelli A."/>
            <person name="Paolocci F."/>
            <person name="Nowrousian M."/>
            <person name="Ottonello S."/>
            <person name="Baldrian P."/>
            <person name="Spatafora J.W."/>
            <person name="Henrissat B."/>
            <person name="Nagy L.G."/>
            <person name="Aury J.M."/>
            <person name="Wincker P."/>
            <person name="Grigoriev I.V."/>
            <person name="Bonfante P."/>
            <person name="Martin F.M."/>
        </authorList>
    </citation>
    <scope>NUCLEOTIDE SEQUENCE [LARGE SCALE GENOMIC DNA]</scope>
    <source>
        <strain evidence="2 3">120613-1</strain>
    </source>
</reference>
<keyword evidence="1" id="KW-0472">Membrane</keyword>
<keyword evidence="1" id="KW-0812">Transmembrane</keyword>
<feature type="transmembrane region" description="Helical" evidence="1">
    <location>
        <begin position="33"/>
        <end position="58"/>
    </location>
</feature>
<keyword evidence="1" id="KW-1133">Transmembrane helix</keyword>
<sequence length="100" mass="11396">MIQQIRTRFLPLYIFLFFSRTGSEGGASHTLSFLINILTTSWCPIFLLLFFLSIDIIFSSSFFKSFPIKSNKIGSLSRVIKCLAGIQEFSFSIFLSHSLI</sequence>
<accession>A0A3N4K2A4</accession>
<evidence type="ECO:0000313" key="2">
    <source>
        <dbReference type="EMBL" id="RPB04433.1"/>
    </source>
</evidence>
<proteinExistence type="predicted"/>
<name>A0A3N4K2A4_9PEZI</name>
<dbReference type="EMBL" id="ML120358">
    <property type="protein sequence ID" value="RPB04433.1"/>
    <property type="molecule type" value="Genomic_DNA"/>
</dbReference>
<organism evidence="2 3">
    <name type="scientific">Choiromyces venosus 120613-1</name>
    <dbReference type="NCBI Taxonomy" id="1336337"/>
    <lineage>
        <taxon>Eukaryota</taxon>
        <taxon>Fungi</taxon>
        <taxon>Dikarya</taxon>
        <taxon>Ascomycota</taxon>
        <taxon>Pezizomycotina</taxon>
        <taxon>Pezizomycetes</taxon>
        <taxon>Pezizales</taxon>
        <taxon>Tuberaceae</taxon>
        <taxon>Choiromyces</taxon>
    </lineage>
</organism>
<evidence type="ECO:0000256" key="1">
    <source>
        <dbReference type="SAM" id="Phobius"/>
    </source>
</evidence>